<protein>
    <submittedName>
        <fullName evidence="1">Uncharacterized protein</fullName>
    </submittedName>
</protein>
<name>A0A0U0QP76_MYCTX</name>
<reference evidence="2" key="1">
    <citation type="submission" date="2015-03" db="EMBL/GenBank/DDBJ databases">
        <authorList>
            <consortium name="Pathogen Informatics"/>
        </authorList>
    </citation>
    <scope>NUCLEOTIDE SEQUENCE [LARGE SCALE GENOMIC DNA]</scope>
    <source>
        <strain evidence="2">K00500041</strain>
    </source>
</reference>
<sequence>MCGEQLAEPGHERAAHRGRRASPCRKCCGRRGDRVVGLLRGGRCDAEQHVAGDRCARGQAVFARLAKGGGYADRLAGFEHLGS</sequence>
<proteinExistence type="predicted"/>
<dbReference type="AlphaFoldDB" id="A0A0U0QP76"/>
<organism evidence="1 2">
    <name type="scientific">Mycobacterium tuberculosis</name>
    <dbReference type="NCBI Taxonomy" id="1773"/>
    <lineage>
        <taxon>Bacteria</taxon>
        <taxon>Bacillati</taxon>
        <taxon>Actinomycetota</taxon>
        <taxon>Actinomycetes</taxon>
        <taxon>Mycobacteriales</taxon>
        <taxon>Mycobacteriaceae</taxon>
        <taxon>Mycobacterium</taxon>
        <taxon>Mycobacterium tuberculosis complex</taxon>
    </lineage>
</organism>
<dbReference type="EMBL" id="CSAE01000044">
    <property type="protein sequence ID" value="COV15788.1"/>
    <property type="molecule type" value="Genomic_DNA"/>
</dbReference>
<evidence type="ECO:0000313" key="2">
    <source>
        <dbReference type="Proteomes" id="UP000038802"/>
    </source>
</evidence>
<evidence type="ECO:0000313" key="1">
    <source>
        <dbReference type="EMBL" id="COV15788.1"/>
    </source>
</evidence>
<accession>A0A0U0QP76</accession>
<gene>
    <name evidence="1" type="ORF">ERS007703_00679</name>
</gene>
<dbReference type="Proteomes" id="UP000038802">
    <property type="component" value="Unassembled WGS sequence"/>
</dbReference>